<organism evidence="3 4">
    <name type="scientific">Marchantia polymorpha</name>
    <name type="common">Common liverwort</name>
    <name type="synonym">Marchantia aquatica</name>
    <dbReference type="NCBI Taxonomy" id="3197"/>
    <lineage>
        <taxon>Eukaryota</taxon>
        <taxon>Viridiplantae</taxon>
        <taxon>Streptophyta</taxon>
        <taxon>Embryophyta</taxon>
        <taxon>Marchantiophyta</taxon>
        <taxon>Marchantiopsida</taxon>
        <taxon>Marchantiidae</taxon>
        <taxon>Marchantiales</taxon>
        <taxon>Marchantiaceae</taxon>
        <taxon>Marchantia</taxon>
    </lineage>
</organism>
<reference evidence="4" key="1">
    <citation type="journal article" date="2017" name="Cell">
        <title>Insights into land plant evolution garnered from the Marchantia polymorpha genome.</title>
        <authorList>
            <person name="Bowman J.L."/>
            <person name="Kohchi T."/>
            <person name="Yamato K.T."/>
            <person name="Jenkins J."/>
            <person name="Shu S."/>
            <person name="Ishizaki K."/>
            <person name="Yamaoka S."/>
            <person name="Nishihama R."/>
            <person name="Nakamura Y."/>
            <person name="Berger F."/>
            <person name="Adam C."/>
            <person name="Aki S.S."/>
            <person name="Althoff F."/>
            <person name="Araki T."/>
            <person name="Arteaga-Vazquez M.A."/>
            <person name="Balasubrmanian S."/>
            <person name="Barry K."/>
            <person name="Bauer D."/>
            <person name="Boehm C.R."/>
            <person name="Briginshaw L."/>
            <person name="Caballero-Perez J."/>
            <person name="Catarino B."/>
            <person name="Chen F."/>
            <person name="Chiyoda S."/>
            <person name="Chovatia M."/>
            <person name="Davies K.M."/>
            <person name="Delmans M."/>
            <person name="Demura T."/>
            <person name="Dierschke T."/>
            <person name="Dolan L."/>
            <person name="Dorantes-Acosta A.E."/>
            <person name="Eklund D.M."/>
            <person name="Florent S.N."/>
            <person name="Flores-Sandoval E."/>
            <person name="Fujiyama A."/>
            <person name="Fukuzawa H."/>
            <person name="Galik B."/>
            <person name="Grimanelli D."/>
            <person name="Grimwood J."/>
            <person name="Grossniklaus U."/>
            <person name="Hamada T."/>
            <person name="Haseloff J."/>
            <person name="Hetherington A.J."/>
            <person name="Higo A."/>
            <person name="Hirakawa Y."/>
            <person name="Hundley H.N."/>
            <person name="Ikeda Y."/>
            <person name="Inoue K."/>
            <person name="Inoue S.I."/>
            <person name="Ishida S."/>
            <person name="Jia Q."/>
            <person name="Kakita M."/>
            <person name="Kanazawa T."/>
            <person name="Kawai Y."/>
            <person name="Kawashima T."/>
            <person name="Kennedy M."/>
            <person name="Kinose K."/>
            <person name="Kinoshita T."/>
            <person name="Kohara Y."/>
            <person name="Koide E."/>
            <person name="Komatsu K."/>
            <person name="Kopischke S."/>
            <person name="Kubo M."/>
            <person name="Kyozuka J."/>
            <person name="Lagercrantz U."/>
            <person name="Lin S.S."/>
            <person name="Lindquist E."/>
            <person name="Lipzen A.M."/>
            <person name="Lu C.W."/>
            <person name="De Luna E."/>
            <person name="Martienssen R.A."/>
            <person name="Minamino N."/>
            <person name="Mizutani M."/>
            <person name="Mizutani M."/>
            <person name="Mochizuki N."/>
            <person name="Monte I."/>
            <person name="Mosher R."/>
            <person name="Nagasaki H."/>
            <person name="Nakagami H."/>
            <person name="Naramoto S."/>
            <person name="Nishitani K."/>
            <person name="Ohtani M."/>
            <person name="Okamoto T."/>
            <person name="Okumura M."/>
            <person name="Phillips J."/>
            <person name="Pollak B."/>
            <person name="Reinders A."/>
            <person name="Rovekamp M."/>
            <person name="Sano R."/>
            <person name="Sawa S."/>
            <person name="Schmid M.W."/>
            <person name="Shirakawa M."/>
            <person name="Solano R."/>
            <person name="Spunde A."/>
            <person name="Suetsugu N."/>
            <person name="Sugano S."/>
            <person name="Sugiyama A."/>
            <person name="Sun R."/>
            <person name="Suzuki Y."/>
            <person name="Takenaka M."/>
            <person name="Takezawa D."/>
            <person name="Tomogane H."/>
            <person name="Tsuzuki M."/>
            <person name="Ueda T."/>
            <person name="Umeda M."/>
            <person name="Ward J.M."/>
            <person name="Watanabe Y."/>
            <person name="Yazaki K."/>
            <person name="Yokoyama R."/>
            <person name="Yoshitake Y."/>
            <person name="Yotsui I."/>
            <person name="Zachgo S."/>
            <person name="Schmutz J."/>
        </authorList>
    </citation>
    <scope>NUCLEOTIDE SEQUENCE [LARGE SCALE GENOMIC DNA]</scope>
    <source>
        <strain evidence="4">Tak-1</strain>
    </source>
</reference>
<feature type="domain" description="C2CD3 N-terminal C2" evidence="2">
    <location>
        <begin position="13"/>
        <end position="158"/>
    </location>
</feature>
<feature type="compositionally biased region" description="Basic residues" evidence="1">
    <location>
        <begin position="413"/>
        <end position="422"/>
    </location>
</feature>
<name>A0A2R6XCI7_MARPO</name>
<proteinExistence type="predicted"/>
<feature type="compositionally biased region" description="Polar residues" evidence="1">
    <location>
        <begin position="423"/>
        <end position="435"/>
    </location>
</feature>
<feature type="compositionally biased region" description="Basic and acidic residues" evidence="1">
    <location>
        <begin position="372"/>
        <end position="393"/>
    </location>
</feature>
<evidence type="ECO:0000313" key="3">
    <source>
        <dbReference type="EMBL" id="PTQ43818.1"/>
    </source>
</evidence>
<evidence type="ECO:0000256" key="1">
    <source>
        <dbReference type="SAM" id="MobiDB-lite"/>
    </source>
</evidence>
<dbReference type="InterPro" id="IPR035892">
    <property type="entry name" value="C2_domain_sf"/>
</dbReference>
<feature type="region of interest" description="Disordered" evidence="1">
    <location>
        <begin position="349"/>
        <end position="564"/>
    </location>
</feature>
<accession>A0A2R6XCI7</accession>
<feature type="region of interest" description="Disordered" evidence="1">
    <location>
        <begin position="316"/>
        <end position="335"/>
    </location>
</feature>
<sequence>MDDSAVKRLYTGPSLPPGIQGKQKGELVLQLQRIDWSVMPPDFKSGCSLSIHWWGQPPSDNLVLVIPNGSCPPTVTTVYPLVSTRKQTYRYFQDMASLDFCLVVGVQSTKETFGIKMGSFSVEISQLSTDHPLESNIPIFDKSGVHLANITLSIAVVYSSEYLLDSAIERPPWDSIENVLQSLRDTENVPLSDYSGKVELIADLRDTFSDRTPTSSAFSDRRKELFMDFEVPIARKEPSLPDSSSNDPASRRKPLIVDVEVSAANRSQGPISAATRFPKQQLVMDVEIPRGQTDPFSQSRNSLERKRQLVMDVEVPSTARSHVSSPSAKSSPRVSILSDEALSPANFTLPDVKQKRESPVSSNASPINAHLSLEKEVDRVEETESEKQRRAELHSGISNQSAKPQPSSSARLPSRKTTRRRVNANSDQQLLTLQKDSQDLKEGVSLQNKRMHGSDKPKVDKSQSSKIASVLKQTAKEKISKVPSSPKLYSASPPHQSSKAKPKRIVPSTATSTRVAPRSEKPLMRKASPKGSRKTAKTTSGRLRRRSRGGGEHDPRLLPANCQESTTLENAGQCDVHRFSEGGKIDGCEASLDAHEGKPPKYLSFPDRHRLSGNLAILPSDLENNQDVGNSSYSELVQKLIHQIVTFRASLNKSAVFCGDVCPPAAANDLLNKGSTTYLEQRFKQLDENIGSVNRLLNSLFTQSKDYDDPKYARVAQSESLEEEPRDVAEVALLDELFFPQKDPKAFLDAAVPKTKKSGSRKALEDICQIHNSAPPNEQVILEGLPLRHWEGKSMELKSRLPKPPPESPCILHSNTQEQTDCSPALNLCLTLKVGKLFLSESTLKEAEEFVPTLSADRAAWSVKQGLKTSTCLLTISFPGLNHSKDAGKLAQEQSVTISPMQLDFSESYFGHESQLHWKSMKLQALELWKSEKMIVSVSLSWESGQSLICQGSVFLEEVFSLMPKAFQTKLGLYRAEGGRSIFEGKAANSLSPGYVVRTSPGSCLDRSAESAQMEGTLAARLEIAIDVKIEDASGKPMMGAWLYFTVTSVTGSKLQPEGEKPASSLMLVVKSDLSSVCQIPFTADWKSSSGDEVKAWRPLKGTHPDGVLPGPKQMDNAIVFIEVWRNWRGMEQTHVASADNLVGLVKIPLKCCSDYTTVNIGAIAVAEGEYYIWNPFKDVICGSLEVIIKLGCEGQMLKLQQQNRAARVIQGHAPGVRDGGRAGRENFLLAGSRKVDSGRNSQMKILKHVIEVTVQHATDLPEVDIFANCEGTFIKYFFPWDEEPFYTQTMKWSKTVHFSATVHHGILLPSGYRLDNHLKRMNGLSVDDGDLKFELWGCFASLSEDDTYPPNEMNLSDGGALSSWDMRRKRSCKHEQVNACARERLLGTAKVLKWSLFDLISARQPSSPEVKKRFYVPVEVVPSLINTYKRAPTLAVQVAYFNLNKESRKHHIKGTIFSKVDIHEESLFEGVVEFDIMGATGLQDAEALHEPSTARYSVNAVNSYVRYSLFSANKQLAEKYPACLTPVQPNNYTPRYNWNGRLKLILSVKVLNELRTGQMSFEVWHHHLPQTRRNMRPVVLTDDTRTSDVLLGTALIPTLPLLECKQGVEGWHDLISKKGQIFGAINLQVYFKKWQVLPLGFTTYS</sequence>
<dbReference type="Pfam" id="PF25339">
    <property type="entry name" value="C2_C2CD3_N"/>
    <property type="match status" value="1"/>
</dbReference>
<evidence type="ECO:0000313" key="4">
    <source>
        <dbReference type="Proteomes" id="UP000244005"/>
    </source>
</evidence>
<dbReference type="OrthoDB" id="1928620at2759"/>
<dbReference type="EMBL" id="KZ772695">
    <property type="protein sequence ID" value="PTQ43818.1"/>
    <property type="molecule type" value="Genomic_DNA"/>
</dbReference>
<gene>
    <name evidence="3" type="ORF">MARPO_0023s0122</name>
</gene>
<dbReference type="PANTHER" id="PTHR21254">
    <property type="entry name" value="C2 DOMAIN-CONTAINING PROTEIN 3"/>
    <property type="match status" value="1"/>
</dbReference>
<feature type="compositionally biased region" description="Basic residues" evidence="1">
    <location>
        <begin position="527"/>
        <end position="548"/>
    </location>
</feature>
<feature type="compositionally biased region" description="Basic and acidic residues" evidence="1">
    <location>
        <begin position="452"/>
        <end position="463"/>
    </location>
</feature>
<keyword evidence="4" id="KW-1185">Reference proteome</keyword>
<dbReference type="InterPro" id="IPR057537">
    <property type="entry name" value="C2_C2CD3_N"/>
</dbReference>
<dbReference type="Proteomes" id="UP000244005">
    <property type="component" value="Unassembled WGS sequence"/>
</dbReference>
<dbReference type="PANTHER" id="PTHR21254:SF1">
    <property type="entry name" value="C2 DOMAIN-CONTAINING PROTEIN 3"/>
    <property type="match status" value="1"/>
</dbReference>
<evidence type="ECO:0000259" key="2">
    <source>
        <dbReference type="Pfam" id="PF25339"/>
    </source>
</evidence>
<feature type="compositionally biased region" description="Polar residues" evidence="1">
    <location>
        <begin position="396"/>
        <end position="411"/>
    </location>
</feature>
<dbReference type="SUPFAM" id="SSF49562">
    <property type="entry name" value="C2 domain (Calcium/lipid-binding domain, CaLB)"/>
    <property type="match status" value="1"/>
</dbReference>
<dbReference type="Gene3D" id="2.60.40.150">
    <property type="entry name" value="C2 domain"/>
    <property type="match status" value="1"/>
</dbReference>
<dbReference type="Gramene" id="Mp2g11560.1">
    <property type="protein sequence ID" value="Mp2g11560.1.cds"/>
    <property type="gene ID" value="Mp2g11560"/>
</dbReference>
<feature type="compositionally biased region" description="Low complexity" evidence="1">
    <location>
        <begin position="319"/>
        <end position="335"/>
    </location>
</feature>
<protein>
    <recommendedName>
        <fullName evidence="2">C2CD3 N-terminal C2 domain-containing protein</fullName>
    </recommendedName>
</protein>